<evidence type="ECO:0000256" key="1">
    <source>
        <dbReference type="SAM" id="Phobius"/>
    </source>
</evidence>
<keyword evidence="1" id="KW-1133">Transmembrane helix</keyword>
<gene>
    <name evidence="2" type="ORF">CGC58_02385</name>
</gene>
<evidence type="ECO:0000313" key="3">
    <source>
        <dbReference type="Proteomes" id="UP000217348"/>
    </source>
</evidence>
<proteinExistence type="predicted"/>
<keyword evidence="1" id="KW-0472">Membrane</keyword>
<dbReference type="Proteomes" id="UP000217348">
    <property type="component" value="Chromosome"/>
</dbReference>
<dbReference type="KEGG" id="csto:CGC58_02385"/>
<protein>
    <submittedName>
        <fullName evidence="2">Hydrolase</fullName>
    </submittedName>
</protein>
<name>A0A250FXH8_9FLAO</name>
<sequence>MNKNIFIVLFVISAILNIFLFTTKEKNAIELPKKIENYSEKSFSANEKEILIDSIRKLAIERSELKYFNLEDNNYALDYFAKMGIKSPTELITSAILKTNAGKKQHTLVRFESKNGSFQINKIKILNNKWIICDFSDGENWGELLLKYHINDDKKIEFTVIDDLIYPEVSE</sequence>
<reference evidence="3" key="1">
    <citation type="submission" date="2017-06" db="EMBL/GenBank/DDBJ databases">
        <title>Capnocytophaga spp. assemblies.</title>
        <authorList>
            <person name="Gulvik C.A."/>
        </authorList>
    </citation>
    <scope>NUCLEOTIDE SEQUENCE [LARGE SCALE GENOMIC DNA]</scope>
    <source>
        <strain evidence="3">H2177</strain>
    </source>
</reference>
<organism evidence="2 3">
    <name type="scientific">Capnocytophaga stomatis</name>
    <dbReference type="NCBI Taxonomy" id="1848904"/>
    <lineage>
        <taxon>Bacteria</taxon>
        <taxon>Pseudomonadati</taxon>
        <taxon>Bacteroidota</taxon>
        <taxon>Flavobacteriia</taxon>
        <taxon>Flavobacteriales</taxon>
        <taxon>Flavobacteriaceae</taxon>
        <taxon>Capnocytophaga</taxon>
    </lineage>
</organism>
<accession>A0A250FXH8</accession>
<dbReference type="GO" id="GO:0016787">
    <property type="term" value="F:hydrolase activity"/>
    <property type="evidence" value="ECO:0007669"/>
    <property type="project" value="UniProtKB-KW"/>
</dbReference>
<keyword evidence="1" id="KW-0812">Transmembrane</keyword>
<dbReference type="EMBL" id="CP022387">
    <property type="protein sequence ID" value="ATA88686.1"/>
    <property type="molecule type" value="Genomic_DNA"/>
</dbReference>
<dbReference type="AlphaFoldDB" id="A0A250FXH8"/>
<keyword evidence="2" id="KW-0378">Hydrolase</keyword>
<feature type="transmembrane region" description="Helical" evidence="1">
    <location>
        <begin position="6"/>
        <end position="23"/>
    </location>
</feature>
<dbReference type="OrthoDB" id="1451701at2"/>
<dbReference type="RefSeq" id="WP_095894960.1">
    <property type="nucleotide sequence ID" value="NZ_CP022387.1"/>
</dbReference>
<evidence type="ECO:0000313" key="2">
    <source>
        <dbReference type="EMBL" id="ATA88686.1"/>
    </source>
</evidence>